<dbReference type="Gene3D" id="3.40.50.300">
    <property type="entry name" value="P-loop containing nucleotide triphosphate hydrolases"/>
    <property type="match status" value="1"/>
</dbReference>
<feature type="transmembrane region" description="Helical" evidence="8">
    <location>
        <begin position="50"/>
        <end position="80"/>
    </location>
</feature>
<dbReference type="GO" id="GO:0022857">
    <property type="term" value="F:transmembrane transporter activity"/>
    <property type="evidence" value="ECO:0007669"/>
    <property type="project" value="InterPro"/>
</dbReference>
<gene>
    <name evidence="11" type="ORF">C8E83_0420</name>
</gene>
<evidence type="ECO:0000256" key="6">
    <source>
        <dbReference type="ARBA" id="ARBA00022989"/>
    </source>
</evidence>
<dbReference type="GO" id="GO:0043190">
    <property type="term" value="C:ATP-binding cassette (ABC) transporter complex"/>
    <property type="evidence" value="ECO:0007669"/>
    <property type="project" value="InterPro"/>
</dbReference>
<feature type="domain" description="ABC transporter" evidence="9">
    <location>
        <begin position="266"/>
        <end position="496"/>
    </location>
</feature>
<dbReference type="PROSITE" id="PS50893">
    <property type="entry name" value="ABC_TRANSPORTER_2"/>
    <property type="match status" value="1"/>
</dbReference>
<dbReference type="Pfam" id="PF00005">
    <property type="entry name" value="ABC_tran"/>
    <property type="match status" value="1"/>
</dbReference>
<dbReference type="Proteomes" id="UP000280008">
    <property type="component" value="Unassembled WGS sequence"/>
</dbReference>
<evidence type="ECO:0000256" key="4">
    <source>
        <dbReference type="ARBA" id="ARBA00022741"/>
    </source>
</evidence>
<keyword evidence="12" id="KW-1185">Reference proteome</keyword>
<dbReference type="SUPFAM" id="SSF52540">
    <property type="entry name" value="P-loop containing nucleoside triphosphate hydrolases"/>
    <property type="match status" value="1"/>
</dbReference>
<dbReference type="InterPro" id="IPR017871">
    <property type="entry name" value="ABC_transporter-like_CS"/>
</dbReference>
<comment type="similarity">
    <text evidence="8">Belongs to the binding-protein-dependent transport system permease family.</text>
</comment>
<name>A0A495ICZ3_9MICO</name>
<keyword evidence="7 8" id="KW-0472">Membrane</keyword>
<evidence type="ECO:0000256" key="2">
    <source>
        <dbReference type="ARBA" id="ARBA00022448"/>
    </source>
</evidence>
<dbReference type="InterPro" id="IPR035906">
    <property type="entry name" value="MetI-like_sf"/>
</dbReference>
<dbReference type="OrthoDB" id="9774448at2"/>
<dbReference type="InterPro" id="IPR003593">
    <property type="entry name" value="AAA+_ATPase"/>
</dbReference>
<dbReference type="InterPro" id="IPR000515">
    <property type="entry name" value="MetI-like"/>
</dbReference>
<sequence length="606" mass="63230">MARRSPLPAGSPRALRWLAALLAVYLLGPIVAFAVRFALPGDHGFSEPGLWSAFATSVLSATVATAIIFALGVPLAWWLAASDSRISRIAGVLVQLPLALPPVMSGIVLVYVIGPYTPLGTLFGDGLTDSFAGVVIAQTFVAAPFLVIGARSAFRGLDPALDAVAASLGHRPWARFVRVALPAAGDGIRAALVLTWLRALGEYGATALIAYHPYTLPVFVNVQFQGSGLPTTQAPTALALGVAVVAIAIGLVPVRRRRAPAPLPSPREPDPTVASTIGFDIALRRGAFRLSAATGRPGRRIAVLGPSGAGKTLTLRAIAGLVDAGSNHVDVDGHDVSPHPAESRSIGYVAQGGALLPRRTVWQQVTFGVGADPAAAHWWLETLGVAELATRLPDELSGGQRQRVALAQALSRAPSVILLDEPFSALDGPIRDELRAEFRRLQRDRGLSTVVVTHDPEEAAYLADDVIVLDEGRVLQQGRVADVYRAPVSPRVAGLVGIRGVNAGSVGDDGILRAGSSAIVPWHDRGVRDRVQWAVRPEAVRLDPDGHIAGVVVDVIDLGGARVVEVRLDGGAVVTTKSLDAASVSPGDACAVSIDSAGISVWKAPD</sequence>
<feature type="domain" description="ABC transmembrane type-1" evidence="10">
    <location>
        <begin position="54"/>
        <end position="253"/>
    </location>
</feature>
<comment type="caution">
    <text evidence="11">The sequence shown here is derived from an EMBL/GenBank/DDBJ whole genome shotgun (WGS) entry which is preliminary data.</text>
</comment>
<dbReference type="RefSeq" id="WP_121368205.1">
    <property type="nucleotide sequence ID" value="NZ_RBKS01000001.1"/>
</dbReference>
<dbReference type="SUPFAM" id="SSF161098">
    <property type="entry name" value="MetI-like"/>
    <property type="match status" value="1"/>
</dbReference>
<dbReference type="PROSITE" id="PS00211">
    <property type="entry name" value="ABC_TRANSPORTER_1"/>
    <property type="match status" value="1"/>
</dbReference>
<keyword evidence="6 8" id="KW-1133">Transmembrane helix</keyword>
<evidence type="ECO:0000259" key="9">
    <source>
        <dbReference type="PROSITE" id="PS50893"/>
    </source>
</evidence>
<keyword evidence="4" id="KW-0547">Nucleotide-binding</keyword>
<evidence type="ECO:0000256" key="7">
    <source>
        <dbReference type="ARBA" id="ARBA00023136"/>
    </source>
</evidence>
<dbReference type="Pfam" id="PF00528">
    <property type="entry name" value="BPD_transp_1"/>
    <property type="match status" value="1"/>
</dbReference>
<feature type="transmembrane region" description="Helical" evidence="8">
    <location>
        <begin position="131"/>
        <end position="150"/>
    </location>
</feature>
<feature type="transmembrane region" description="Helical" evidence="8">
    <location>
        <begin position="234"/>
        <end position="254"/>
    </location>
</feature>
<organism evidence="11 12">
    <name type="scientific">Frondihabitans australicus</name>
    <dbReference type="NCBI Taxonomy" id="386892"/>
    <lineage>
        <taxon>Bacteria</taxon>
        <taxon>Bacillati</taxon>
        <taxon>Actinomycetota</taxon>
        <taxon>Actinomycetes</taxon>
        <taxon>Micrococcales</taxon>
        <taxon>Microbacteriaceae</taxon>
        <taxon>Frondihabitans</taxon>
    </lineage>
</organism>
<keyword evidence="2 8" id="KW-0813">Transport</keyword>
<dbReference type="InterPro" id="IPR050093">
    <property type="entry name" value="ABC_SmlMolc_Importer"/>
</dbReference>
<dbReference type="SMART" id="SM00382">
    <property type="entry name" value="AAA"/>
    <property type="match status" value="1"/>
</dbReference>
<dbReference type="InterPro" id="IPR008995">
    <property type="entry name" value="Mo/tungstate-bd_C_term_dom"/>
</dbReference>
<dbReference type="InterPro" id="IPR027417">
    <property type="entry name" value="P-loop_NTPase"/>
</dbReference>
<evidence type="ECO:0000313" key="12">
    <source>
        <dbReference type="Proteomes" id="UP000280008"/>
    </source>
</evidence>
<dbReference type="GO" id="GO:0005524">
    <property type="term" value="F:ATP binding"/>
    <property type="evidence" value="ECO:0007669"/>
    <property type="project" value="UniProtKB-KW"/>
</dbReference>
<dbReference type="AlphaFoldDB" id="A0A495ICZ3"/>
<dbReference type="Pfam" id="PF08402">
    <property type="entry name" value="TOBE_2"/>
    <property type="match status" value="1"/>
</dbReference>
<dbReference type="InterPro" id="IPR003439">
    <property type="entry name" value="ABC_transporter-like_ATP-bd"/>
</dbReference>
<accession>A0A495ICZ3</accession>
<dbReference type="CDD" id="cd06261">
    <property type="entry name" value="TM_PBP2"/>
    <property type="match status" value="1"/>
</dbReference>
<evidence type="ECO:0000256" key="5">
    <source>
        <dbReference type="ARBA" id="ARBA00022840"/>
    </source>
</evidence>
<dbReference type="GO" id="GO:0016887">
    <property type="term" value="F:ATP hydrolysis activity"/>
    <property type="evidence" value="ECO:0007669"/>
    <property type="project" value="InterPro"/>
</dbReference>
<dbReference type="Gene3D" id="1.10.3720.10">
    <property type="entry name" value="MetI-like"/>
    <property type="match status" value="1"/>
</dbReference>
<evidence type="ECO:0000259" key="10">
    <source>
        <dbReference type="PROSITE" id="PS50928"/>
    </source>
</evidence>
<evidence type="ECO:0000313" key="11">
    <source>
        <dbReference type="EMBL" id="RKR73328.1"/>
    </source>
</evidence>
<dbReference type="EMBL" id="RBKS01000001">
    <property type="protein sequence ID" value="RKR73328.1"/>
    <property type="molecule type" value="Genomic_DNA"/>
</dbReference>
<comment type="subcellular location">
    <subcellularLocation>
        <location evidence="8">Cell membrane</location>
        <topology evidence="8">Multi-pass membrane protein</topology>
    </subcellularLocation>
    <subcellularLocation>
        <location evidence="1">Membrane</location>
        <topology evidence="1">Multi-pass membrane protein</topology>
    </subcellularLocation>
</comment>
<protein>
    <submittedName>
        <fullName evidence="11">Molybdate transport system permease protein</fullName>
    </submittedName>
</protein>
<dbReference type="PANTHER" id="PTHR42781:SF4">
    <property type="entry name" value="SPERMIDINE_PUTRESCINE IMPORT ATP-BINDING PROTEIN POTA"/>
    <property type="match status" value="1"/>
</dbReference>
<evidence type="ECO:0000256" key="3">
    <source>
        <dbReference type="ARBA" id="ARBA00022692"/>
    </source>
</evidence>
<feature type="transmembrane region" description="Helical" evidence="8">
    <location>
        <begin position="92"/>
        <end position="111"/>
    </location>
</feature>
<proteinExistence type="inferred from homology"/>
<keyword evidence="3 8" id="KW-0812">Transmembrane</keyword>
<dbReference type="PANTHER" id="PTHR42781">
    <property type="entry name" value="SPERMIDINE/PUTRESCINE IMPORT ATP-BINDING PROTEIN POTA"/>
    <property type="match status" value="1"/>
</dbReference>
<evidence type="ECO:0000256" key="1">
    <source>
        <dbReference type="ARBA" id="ARBA00004141"/>
    </source>
</evidence>
<dbReference type="InterPro" id="IPR013611">
    <property type="entry name" value="Transp-assoc_OB_typ2"/>
</dbReference>
<reference evidence="11 12" key="1">
    <citation type="submission" date="2018-10" db="EMBL/GenBank/DDBJ databases">
        <title>Sequencing the genomes of 1000 actinobacteria strains.</title>
        <authorList>
            <person name="Klenk H.-P."/>
        </authorList>
    </citation>
    <scope>NUCLEOTIDE SEQUENCE [LARGE SCALE GENOMIC DNA]</scope>
    <source>
        <strain evidence="11 12">DSM 17894</strain>
    </source>
</reference>
<dbReference type="PROSITE" id="PS50928">
    <property type="entry name" value="ABC_TM1"/>
    <property type="match status" value="1"/>
</dbReference>
<keyword evidence="5" id="KW-0067">ATP-binding</keyword>
<dbReference type="SUPFAM" id="SSF50331">
    <property type="entry name" value="MOP-like"/>
    <property type="match status" value="1"/>
</dbReference>
<evidence type="ECO:0000256" key="8">
    <source>
        <dbReference type="RuleBase" id="RU363032"/>
    </source>
</evidence>